<evidence type="ECO:0000256" key="3">
    <source>
        <dbReference type="ARBA" id="ARBA00022723"/>
    </source>
</evidence>
<dbReference type="PANTHER" id="PTHR30134">
    <property type="entry name" value="HYDROGENASE PROTEIN ASSEMBLY PROTEIN, NICKEL CHAPERONE"/>
    <property type="match status" value="1"/>
</dbReference>
<comment type="similarity">
    <text evidence="1">Belongs to the SIMIBI class G3E GTPase family. HypB/HupM subfamily.</text>
</comment>
<dbReference type="PANTHER" id="PTHR30134:SF2">
    <property type="entry name" value="HYDROGENASE MATURATION FACTOR HYPB"/>
    <property type="match status" value="1"/>
</dbReference>
<proteinExistence type="inferred from homology"/>
<feature type="domain" description="CobW/HypB/UreG nucleotide-binding" evidence="8">
    <location>
        <begin position="33"/>
        <end position="191"/>
    </location>
</feature>
<evidence type="ECO:0000256" key="4">
    <source>
        <dbReference type="ARBA" id="ARBA00022741"/>
    </source>
</evidence>
<dbReference type="SUPFAM" id="SSF52540">
    <property type="entry name" value="P-loop containing nucleoside triphosphate hydrolases"/>
    <property type="match status" value="1"/>
</dbReference>
<evidence type="ECO:0000256" key="7">
    <source>
        <dbReference type="ARBA" id="ARBA00023134"/>
    </source>
</evidence>
<dbReference type="InterPro" id="IPR004392">
    <property type="entry name" value="Hyd_mat_HypB"/>
</dbReference>
<protein>
    <submittedName>
        <fullName evidence="9">Hydrogenase nickel incorporation protein HypB</fullName>
    </submittedName>
</protein>
<accession>A0A1W1VHG4</accession>
<dbReference type="STRING" id="656914.SAMN00017405_2086"/>
<dbReference type="GO" id="GO:0003924">
    <property type="term" value="F:GTPase activity"/>
    <property type="evidence" value="ECO:0007669"/>
    <property type="project" value="InterPro"/>
</dbReference>
<dbReference type="GO" id="GO:0016151">
    <property type="term" value="F:nickel cation binding"/>
    <property type="evidence" value="ECO:0007669"/>
    <property type="project" value="InterPro"/>
</dbReference>
<dbReference type="InterPro" id="IPR027417">
    <property type="entry name" value="P-loop_NTPase"/>
</dbReference>
<dbReference type="GO" id="GO:0008270">
    <property type="term" value="F:zinc ion binding"/>
    <property type="evidence" value="ECO:0007669"/>
    <property type="project" value="TreeGrafter"/>
</dbReference>
<keyword evidence="7" id="KW-0342">GTP-binding</keyword>
<dbReference type="OrthoDB" id="9802035at2"/>
<dbReference type="RefSeq" id="WP_084053691.1">
    <property type="nucleotide sequence ID" value="NZ_FWWT01000021.1"/>
</dbReference>
<organism evidence="9 10">
    <name type="scientific">Desulfonispora thiosulfatigenes DSM 11270</name>
    <dbReference type="NCBI Taxonomy" id="656914"/>
    <lineage>
        <taxon>Bacteria</taxon>
        <taxon>Bacillati</taxon>
        <taxon>Bacillota</taxon>
        <taxon>Clostridia</taxon>
        <taxon>Eubacteriales</taxon>
        <taxon>Peptococcaceae</taxon>
        <taxon>Desulfonispora</taxon>
    </lineage>
</organism>
<dbReference type="GO" id="GO:0051604">
    <property type="term" value="P:protein maturation"/>
    <property type="evidence" value="ECO:0007669"/>
    <property type="project" value="InterPro"/>
</dbReference>
<sequence>MSQIKVEQNLLKANDDIAQELRKKYQENGVKVINMISSPGAGKTTLLEHSLEKIASKYKVGVIEGDILTSRDAERIEKLNVPVVQIETKGACHLDARMINKALEQLKLEELDLIIIENVGNLVCPASFDLGEDAKVVVLSIAEGADKPAKYPSIFTKAKVCVLNKIDLLPYSNFSIDDFYADVKKVNPKIESFEIAATKDIGIDKWVDWLEGLIIDGGTIN</sequence>
<gene>
    <name evidence="9" type="ORF">SAMN00017405_2086</name>
</gene>
<evidence type="ECO:0000256" key="6">
    <source>
        <dbReference type="ARBA" id="ARBA00022833"/>
    </source>
</evidence>
<dbReference type="Pfam" id="PF02492">
    <property type="entry name" value="cobW"/>
    <property type="match status" value="1"/>
</dbReference>
<name>A0A1W1VHG4_DESTI</name>
<evidence type="ECO:0000313" key="10">
    <source>
        <dbReference type="Proteomes" id="UP000192731"/>
    </source>
</evidence>
<evidence type="ECO:0000256" key="2">
    <source>
        <dbReference type="ARBA" id="ARBA00022596"/>
    </source>
</evidence>
<dbReference type="AlphaFoldDB" id="A0A1W1VHG4"/>
<reference evidence="9 10" key="1">
    <citation type="submission" date="2017-04" db="EMBL/GenBank/DDBJ databases">
        <authorList>
            <person name="Afonso C.L."/>
            <person name="Miller P.J."/>
            <person name="Scott M.A."/>
            <person name="Spackman E."/>
            <person name="Goraichik I."/>
            <person name="Dimitrov K.M."/>
            <person name="Suarez D.L."/>
            <person name="Swayne D.E."/>
        </authorList>
    </citation>
    <scope>NUCLEOTIDE SEQUENCE [LARGE SCALE GENOMIC DNA]</scope>
    <source>
        <strain evidence="9 10">DSM 11270</strain>
    </source>
</reference>
<dbReference type="PIRSF" id="PIRSF005624">
    <property type="entry name" value="Ni-bind_GTPase"/>
    <property type="match status" value="1"/>
</dbReference>
<keyword evidence="6" id="KW-0862">Zinc</keyword>
<keyword evidence="2" id="KW-0533">Nickel</keyword>
<dbReference type="InterPro" id="IPR003495">
    <property type="entry name" value="CobW/HypB/UreG_nucleotide-bd"/>
</dbReference>
<dbReference type="Gene3D" id="3.40.50.300">
    <property type="entry name" value="P-loop containing nucleotide triphosphate hydrolases"/>
    <property type="match status" value="1"/>
</dbReference>
<dbReference type="GO" id="GO:0005525">
    <property type="term" value="F:GTP binding"/>
    <property type="evidence" value="ECO:0007669"/>
    <property type="project" value="UniProtKB-KW"/>
</dbReference>
<dbReference type="NCBIfam" id="TIGR00073">
    <property type="entry name" value="hypB"/>
    <property type="match status" value="1"/>
</dbReference>
<dbReference type="Proteomes" id="UP000192731">
    <property type="component" value="Unassembled WGS sequence"/>
</dbReference>
<evidence type="ECO:0000256" key="5">
    <source>
        <dbReference type="ARBA" id="ARBA00022801"/>
    </source>
</evidence>
<keyword evidence="10" id="KW-1185">Reference proteome</keyword>
<keyword evidence="3" id="KW-0479">Metal-binding</keyword>
<evidence type="ECO:0000256" key="1">
    <source>
        <dbReference type="ARBA" id="ARBA00006211"/>
    </source>
</evidence>
<keyword evidence="5" id="KW-0378">Hydrolase</keyword>
<dbReference type="EMBL" id="FWWT01000021">
    <property type="protein sequence ID" value="SMB92693.1"/>
    <property type="molecule type" value="Genomic_DNA"/>
</dbReference>
<keyword evidence="4" id="KW-0547">Nucleotide-binding</keyword>
<evidence type="ECO:0000259" key="8">
    <source>
        <dbReference type="Pfam" id="PF02492"/>
    </source>
</evidence>
<evidence type="ECO:0000313" key="9">
    <source>
        <dbReference type="EMBL" id="SMB92693.1"/>
    </source>
</evidence>